<organism evidence="1 2">
    <name type="scientific">Elysia crispata</name>
    <name type="common">lettuce slug</name>
    <dbReference type="NCBI Taxonomy" id="231223"/>
    <lineage>
        <taxon>Eukaryota</taxon>
        <taxon>Metazoa</taxon>
        <taxon>Spiralia</taxon>
        <taxon>Lophotrochozoa</taxon>
        <taxon>Mollusca</taxon>
        <taxon>Gastropoda</taxon>
        <taxon>Heterobranchia</taxon>
        <taxon>Euthyneura</taxon>
        <taxon>Panpulmonata</taxon>
        <taxon>Sacoglossa</taxon>
        <taxon>Placobranchoidea</taxon>
        <taxon>Plakobranchidae</taxon>
        <taxon>Elysia</taxon>
    </lineage>
</organism>
<keyword evidence="2" id="KW-1185">Reference proteome</keyword>
<accession>A0AAE0Z3Q9</accession>
<evidence type="ECO:0000313" key="1">
    <source>
        <dbReference type="EMBL" id="KAK3761721.1"/>
    </source>
</evidence>
<name>A0AAE0Z3Q9_9GAST</name>
<dbReference type="Proteomes" id="UP001283361">
    <property type="component" value="Unassembled WGS sequence"/>
</dbReference>
<sequence length="156" mass="16935">MRYGCIVLDIDLPLYEETVMSIPLQAAGSPSPPGGLQLVIGSDFSGTFTGNERQRCCDKLNTSTMLSLCAEGMLGRRGLFSVCGKLASLTAVHHCARYVSGLSSNTEQFPVSPDHYSDLQLDQPAICFRSAGSVIYVKRRTVANGQFLSDHQSQRD</sequence>
<dbReference type="EMBL" id="JAWDGP010004851">
    <property type="protein sequence ID" value="KAK3761721.1"/>
    <property type="molecule type" value="Genomic_DNA"/>
</dbReference>
<protein>
    <submittedName>
        <fullName evidence="1">Uncharacterized protein</fullName>
    </submittedName>
</protein>
<reference evidence="1" key="1">
    <citation type="journal article" date="2023" name="G3 (Bethesda)">
        <title>A reference genome for the long-term kleptoplast-retaining sea slug Elysia crispata morphotype clarki.</title>
        <authorList>
            <person name="Eastman K.E."/>
            <person name="Pendleton A.L."/>
            <person name="Shaikh M.A."/>
            <person name="Suttiyut T."/>
            <person name="Ogas R."/>
            <person name="Tomko P."/>
            <person name="Gavelis G."/>
            <person name="Widhalm J.R."/>
            <person name="Wisecaver J.H."/>
        </authorList>
    </citation>
    <scope>NUCLEOTIDE SEQUENCE</scope>
    <source>
        <strain evidence="1">ECLA1</strain>
    </source>
</reference>
<proteinExistence type="predicted"/>
<gene>
    <name evidence="1" type="ORF">RRG08_016153</name>
</gene>
<evidence type="ECO:0000313" key="2">
    <source>
        <dbReference type="Proteomes" id="UP001283361"/>
    </source>
</evidence>
<comment type="caution">
    <text evidence="1">The sequence shown here is derived from an EMBL/GenBank/DDBJ whole genome shotgun (WGS) entry which is preliminary data.</text>
</comment>
<dbReference type="AlphaFoldDB" id="A0AAE0Z3Q9"/>